<feature type="site" description="Electron transfer via tryptophanyl radical" evidence="5">
    <location>
        <position position="299"/>
    </location>
</feature>
<sequence>MTTIYWVRRDLRLSDNPALVAACESGAVVPVFICDEVVEGHGAAPKWRLGLGVEAFGDALRTVGSRLILRRGNALEVLRTLIAEVGADGVHWNRLYDPDNRKRDEAVKSGLKDDGIKAVSHNGHVLFEPWTVETKTGGFYKVYTPFWKAVRDRSPGEALPVPQIPAPGSWPASDDIADWGLGDAMNRGADIVAPHLNVGEQAAQGRLGSFMGDGIDDYADARDNLAKNGTSLLSENLTYGEISARACWHAGQRAMADGKPGAETFLKEIVWRDFAYHLVYHTPRITTANWREEWDAFPWNEDERLKEVKAWKQGRTGMAIVDAAMREMYVTGRMHNRARMLVASYLTKHLMCHWKIGMDWFEECLVDWDPASNAMGWQWSAGSGPDATPYFRVFNPETQAEKFDKAGRYRMRWLAEITRQPQDTALAYFDAVPRTWDLGPDMDYPDAPIVSAADGRKRALNAYENRDF</sequence>
<dbReference type="GO" id="GO:0071949">
    <property type="term" value="F:FAD binding"/>
    <property type="evidence" value="ECO:0007669"/>
    <property type="project" value="TreeGrafter"/>
</dbReference>
<comment type="cofactor">
    <cofactor evidence="1">
        <name>(6R)-5,10-methylene-5,6,7,8-tetrahydrofolate</name>
        <dbReference type="ChEBI" id="CHEBI:15636"/>
    </cofactor>
</comment>
<evidence type="ECO:0000256" key="3">
    <source>
        <dbReference type="ARBA" id="ARBA00022827"/>
    </source>
</evidence>
<dbReference type="InterPro" id="IPR036134">
    <property type="entry name" value="Crypto/Photolyase_FAD-like_sf"/>
</dbReference>
<dbReference type="PANTHER" id="PTHR11455:SF9">
    <property type="entry name" value="CRYPTOCHROME CIRCADIAN CLOCK 5 ISOFORM X1"/>
    <property type="match status" value="1"/>
</dbReference>
<keyword evidence="2 4" id="KW-0285">Flavoprotein</keyword>
<feature type="binding site" evidence="4">
    <location>
        <position position="265"/>
    </location>
    <ligand>
        <name>FAD</name>
        <dbReference type="ChEBI" id="CHEBI:57692"/>
    </ligand>
</feature>
<dbReference type="GO" id="GO:0003677">
    <property type="term" value="F:DNA binding"/>
    <property type="evidence" value="ECO:0007669"/>
    <property type="project" value="TreeGrafter"/>
</dbReference>
<feature type="binding site" evidence="4">
    <location>
        <begin position="367"/>
        <end position="369"/>
    </location>
    <ligand>
        <name>FAD</name>
        <dbReference type="ChEBI" id="CHEBI:57692"/>
    </ligand>
</feature>
<dbReference type="PRINTS" id="PR00147">
    <property type="entry name" value="DNAPHOTLYASE"/>
</dbReference>
<feature type="site" description="Electron transfer via tryptophanyl radical" evidence="5">
    <location>
        <position position="354"/>
    </location>
</feature>
<evidence type="ECO:0000313" key="9">
    <source>
        <dbReference type="Proteomes" id="UP000693972"/>
    </source>
</evidence>
<dbReference type="RefSeq" id="WP_257891639.1">
    <property type="nucleotide sequence ID" value="NZ_JAIMBW010000001.1"/>
</dbReference>
<protein>
    <submittedName>
        <fullName evidence="8">DNA photolyase family protein</fullName>
    </submittedName>
</protein>
<keyword evidence="6" id="KW-0157">Chromophore</keyword>
<organism evidence="8">
    <name type="scientific">Gymnodinialimonas phycosphaerae</name>
    <dbReference type="NCBI Taxonomy" id="2841589"/>
    <lineage>
        <taxon>Bacteria</taxon>
        <taxon>Pseudomonadati</taxon>
        <taxon>Pseudomonadota</taxon>
        <taxon>Alphaproteobacteria</taxon>
        <taxon>Rhodobacterales</taxon>
        <taxon>Paracoccaceae</taxon>
        <taxon>Gymnodinialimonas</taxon>
    </lineage>
</organism>
<dbReference type="InterPro" id="IPR005101">
    <property type="entry name" value="Cryptochr/Photolyase_FAD-bd"/>
</dbReference>
<dbReference type="Proteomes" id="UP000693972">
    <property type="component" value="Unassembled WGS sequence"/>
</dbReference>
<accession>A0A975TVX3</accession>
<dbReference type="EMBL" id="JAIMBW010000001">
    <property type="protein sequence ID" value="MBY4891798.1"/>
    <property type="molecule type" value="Genomic_DNA"/>
</dbReference>
<evidence type="ECO:0000256" key="6">
    <source>
        <dbReference type="RuleBase" id="RU004182"/>
    </source>
</evidence>
<dbReference type="SUPFAM" id="SSF52425">
    <property type="entry name" value="Cryptochrome/photolyase, N-terminal domain"/>
    <property type="match status" value="1"/>
</dbReference>
<dbReference type="AlphaFoldDB" id="A0A975TVX3"/>
<reference evidence="8 9" key="1">
    <citation type="submission" date="2021-07" db="EMBL/GenBank/DDBJ databases">
        <title>Karlodiniumbacter phycospheric gen. nov., sp. nov., a phycosphere bacterium isolated from karlodinium veneficum.</title>
        <authorList>
            <person name="Peng Y."/>
            <person name="Jiang L."/>
            <person name="Lee J."/>
        </authorList>
    </citation>
    <scope>NUCLEOTIDE SEQUENCE</scope>
    <source>
        <strain evidence="8 9">N5</strain>
    </source>
</reference>
<comment type="cofactor">
    <cofactor evidence="4">
        <name>FAD</name>
        <dbReference type="ChEBI" id="CHEBI:57692"/>
    </cofactor>
    <text evidence="4">Binds 1 FAD per subunit.</text>
</comment>
<keyword evidence="3 4" id="KW-0274">FAD</keyword>
<comment type="similarity">
    <text evidence="6">Belongs to the DNA photolyase family.</text>
</comment>
<evidence type="ECO:0000256" key="5">
    <source>
        <dbReference type="PIRSR" id="PIRSR602081-2"/>
    </source>
</evidence>
<gene>
    <name evidence="8" type="ORF">KUL25_03345</name>
</gene>
<dbReference type="InterPro" id="IPR002081">
    <property type="entry name" value="Cryptochrome/DNA_photolyase_1"/>
</dbReference>
<dbReference type="SUPFAM" id="SSF48173">
    <property type="entry name" value="Cryptochrome/photolyase FAD-binding domain"/>
    <property type="match status" value="1"/>
</dbReference>
<feature type="domain" description="Photolyase/cryptochrome alpha/beta" evidence="7">
    <location>
        <begin position="1"/>
        <end position="126"/>
    </location>
</feature>
<dbReference type="Pfam" id="PF00875">
    <property type="entry name" value="DNA_photolyase"/>
    <property type="match status" value="1"/>
</dbReference>
<dbReference type="InterPro" id="IPR006050">
    <property type="entry name" value="DNA_photolyase_N"/>
</dbReference>
<dbReference type="InterPro" id="IPR036155">
    <property type="entry name" value="Crypto/Photolyase_N_sf"/>
</dbReference>
<dbReference type="EMBL" id="CP078073">
    <property type="protein sequence ID" value="QXL88572.1"/>
    <property type="molecule type" value="Genomic_DNA"/>
</dbReference>
<dbReference type="PROSITE" id="PS51645">
    <property type="entry name" value="PHR_CRY_ALPHA_BETA"/>
    <property type="match status" value="1"/>
</dbReference>
<dbReference type="InterPro" id="IPR014729">
    <property type="entry name" value="Rossmann-like_a/b/a_fold"/>
</dbReference>
<evidence type="ECO:0000256" key="1">
    <source>
        <dbReference type="ARBA" id="ARBA00001932"/>
    </source>
</evidence>
<evidence type="ECO:0000256" key="2">
    <source>
        <dbReference type="ARBA" id="ARBA00022630"/>
    </source>
</evidence>
<dbReference type="Gene3D" id="3.40.50.620">
    <property type="entry name" value="HUPs"/>
    <property type="match status" value="1"/>
</dbReference>
<dbReference type="GO" id="GO:0009416">
    <property type="term" value="P:response to light stimulus"/>
    <property type="evidence" value="ECO:0007669"/>
    <property type="project" value="TreeGrafter"/>
</dbReference>
<dbReference type="Gene3D" id="1.10.579.10">
    <property type="entry name" value="DNA Cyclobutane Dipyrimidine Photolyase, subunit A, domain 3"/>
    <property type="match status" value="1"/>
</dbReference>
<feature type="site" description="Electron transfer via tryptophanyl radical" evidence="5">
    <location>
        <position position="377"/>
    </location>
</feature>
<dbReference type="Pfam" id="PF03441">
    <property type="entry name" value="FAD_binding_7"/>
    <property type="match status" value="1"/>
</dbReference>
<dbReference type="Gene3D" id="1.25.40.80">
    <property type="match status" value="1"/>
</dbReference>
<evidence type="ECO:0000256" key="4">
    <source>
        <dbReference type="PIRSR" id="PIRSR602081-1"/>
    </source>
</evidence>
<name>A0A975TVX3_9RHOB</name>
<keyword evidence="9" id="KW-1185">Reference proteome</keyword>
<proteinExistence type="inferred from homology"/>
<dbReference type="GO" id="GO:0003904">
    <property type="term" value="F:deoxyribodipyrimidine photo-lyase activity"/>
    <property type="evidence" value="ECO:0007669"/>
    <property type="project" value="TreeGrafter"/>
</dbReference>
<dbReference type="PANTHER" id="PTHR11455">
    <property type="entry name" value="CRYPTOCHROME"/>
    <property type="match status" value="1"/>
</dbReference>
<feature type="binding site" evidence="4">
    <location>
        <begin position="230"/>
        <end position="234"/>
    </location>
    <ligand>
        <name>FAD</name>
        <dbReference type="ChEBI" id="CHEBI:57692"/>
    </ligand>
</feature>
<evidence type="ECO:0000313" key="8">
    <source>
        <dbReference type="EMBL" id="QXL88572.1"/>
    </source>
</evidence>
<feature type="binding site" evidence="4">
    <location>
        <position position="218"/>
    </location>
    <ligand>
        <name>FAD</name>
        <dbReference type="ChEBI" id="CHEBI:57692"/>
    </ligand>
</feature>
<evidence type="ECO:0000259" key="7">
    <source>
        <dbReference type="PROSITE" id="PS51645"/>
    </source>
</evidence>